<evidence type="ECO:0000259" key="16">
    <source>
        <dbReference type="PROSITE" id="PS50165"/>
    </source>
</evidence>
<dbReference type="GO" id="GO:0005737">
    <property type="term" value="C:cytoplasm"/>
    <property type="evidence" value="ECO:0007669"/>
    <property type="project" value="UniProtKB-SubCell"/>
</dbReference>
<dbReference type="Gene3D" id="1.10.150.20">
    <property type="entry name" value="5' to 3' exonuclease, C-terminal subdomain"/>
    <property type="match status" value="1"/>
</dbReference>
<dbReference type="HAMAP" id="MF_00203">
    <property type="entry name" value="UvrC"/>
    <property type="match status" value="1"/>
</dbReference>
<dbReference type="SMART" id="SM00465">
    <property type="entry name" value="GIYc"/>
    <property type="match status" value="1"/>
</dbReference>
<keyword evidence="6" id="KW-0234">DNA repair</keyword>
<dbReference type="InterPro" id="IPR001162">
    <property type="entry name" value="UvrC_RNase_H_dom"/>
</dbReference>
<dbReference type="InterPro" id="IPR000305">
    <property type="entry name" value="GIY-YIG_endonuc"/>
</dbReference>
<dbReference type="PROSITE" id="PS50164">
    <property type="entry name" value="GIY_YIG"/>
    <property type="match status" value="1"/>
</dbReference>
<dbReference type="InterPro" id="IPR003583">
    <property type="entry name" value="Hlx-hairpin-Hlx_DNA-bd_motif"/>
</dbReference>
<keyword evidence="4" id="KW-0228">DNA excision</keyword>
<keyword evidence="7" id="KW-0742">SOS response</keyword>
<dbReference type="GO" id="GO:0006289">
    <property type="term" value="P:nucleotide-excision repair"/>
    <property type="evidence" value="ECO:0007669"/>
    <property type="project" value="InterPro"/>
</dbReference>
<dbReference type="PANTHER" id="PTHR30562:SF1">
    <property type="entry name" value="UVRABC SYSTEM PROTEIN C"/>
    <property type="match status" value="1"/>
</dbReference>
<evidence type="ECO:0000256" key="10">
    <source>
        <dbReference type="ARBA" id="ARBA00062841"/>
    </source>
</evidence>
<feature type="domain" description="UVR" evidence="14">
    <location>
        <begin position="227"/>
        <end position="262"/>
    </location>
</feature>
<dbReference type="InterPro" id="IPR010994">
    <property type="entry name" value="RuvA_2-like"/>
</dbReference>
<dbReference type="Pfam" id="PF14520">
    <property type="entry name" value="HHH_5"/>
    <property type="match status" value="1"/>
</dbReference>
<comment type="similarity">
    <text evidence="9">Belongs to the UvrC family.</text>
</comment>
<evidence type="ECO:0000259" key="14">
    <source>
        <dbReference type="PROSITE" id="PS50151"/>
    </source>
</evidence>
<dbReference type="InterPro" id="IPR004791">
    <property type="entry name" value="UvrC"/>
</dbReference>
<evidence type="ECO:0000256" key="13">
    <source>
        <dbReference type="SAM" id="MobiDB-lite"/>
    </source>
</evidence>
<dbReference type="Gene3D" id="3.40.1440.10">
    <property type="entry name" value="GIY-YIG endonuclease"/>
    <property type="match status" value="1"/>
</dbReference>
<evidence type="ECO:0000256" key="4">
    <source>
        <dbReference type="ARBA" id="ARBA00022769"/>
    </source>
</evidence>
<dbReference type="FunFam" id="3.40.1440.10:FF:000001">
    <property type="entry name" value="UvrABC system protein C"/>
    <property type="match status" value="1"/>
</dbReference>
<evidence type="ECO:0000256" key="3">
    <source>
        <dbReference type="ARBA" id="ARBA00022763"/>
    </source>
</evidence>
<dbReference type="NCBIfam" id="NF001824">
    <property type="entry name" value="PRK00558.1-5"/>
    <property type="match status" value="1"/>
</dbReference>
<evidence type="ECO:0000259" key="15">
    <source>
        <dbReference type="PROSITE" id="PS50164"/>
    </source>
</evidence>
<evidence type="ECO:0000313" key="17">
    <source>
        <dbReference type="EMBL" id="OIR11088.1"/>
    </source>
</evidence>
<dbReference type="EMBL" id="MLJW01000021">
    <property type="protein sequence ID" value="OIR11088.1"/>
    <property type="molecule type" value="Genomic_DNA"/>
</dbReference>
<dbReference type="AlphaFoldDB" id="A0A1J5T4A5"/>
<dbReference type="GO" id="GO:0009381">
    <property type="term" value="F:excinuclease ABC activity"/>
    <property type="evidence" value="ECO:0007669"/>
    <property type="project" value="InterPro"/>
</dbReference>
<keyword evidence="3" id="KW-0227">DNA damage</keyword>
<name>A0A1J5T4A5_9ZZZZ</name>
<dbReference type="Pfam" id="PF01541">
    <property type="entry name" value="GIY-YIG"/>
    <property type="match status" value="1"/>
</dbReference>
<evidence type="ECO:0000256" key="2">
    <source>
        <dbReference type="ARBA" id="ARBA00022490"/>
    </source>
</evidence>
<proteinExistence type="inferred from homology"/>
<comment type="subunit">
    <text evidence="10">Interacts with UvrB in an incision complex.</text>
</comment>
<evidence type="ECO:0000256" key="7">
    <source>
        <dbReference type="ARBA" id="ARBA00023236"/>
    </source>
</evidence>
<dbReference type="GO" id="GO:0009380">
    <property type="term" value="C:excinuclease repair complex"/>
    <property type="evidence" value="ECO:0007669"/>
    <property type="project" value="InterPro"/>
</dbReference>
<dbReference type="Pfam" id="PF08459">
    <property type="entry name" value="UvrC_RNaseH_dom"/>
    <property type="match status" value="1"/>
</dbReference>
<dbReference type="InterPro" id="IPR001943">
    <property type="entry name" value="UVR_dom"/>
</dbReference>
<sequence>MSGTIFDPTSPPPQPSPGGRGDKRPQSEFSISEFVASLPLQPGVYRMLDGAGQVLYVGKANQLKKRVGSYFQKSNLSPRIQLMVSHIARIEVTVTRSEAEALLLENNLIKSLKPRYNILFRDDKSYPYIVLTGSPSPRLTYYRGAIDKRHQYFGPYPNAQAAKESVNLLQKVFRLRTCEEGVFNNRTRPCLLHQIHRCSAPCVGLISPEDYATDVRNAALLLQGKYDEVEKRLRAAMEQAAEHLQYEHAAALRDQLQALHTVQQKQFVESGRDTDADIVAVVEAEGALCLNLAVVRGGRHLGDKPFFPQNVQGQDSAEVLETFLAQHYLERSVPPLIVTGIEIAGETLEQLLTEQAGHKVQIRHAVTGERRQWLEMAQANALLALKQQAGQQAGQALRLDALRNALSLPDVNRIECFDISHTMGEATVASCVVYDDLAIRPQEYRRYNIGGITPGDDYAAMRQALLRRYQKLQAGEGKRPDLLLIDGGAGQLGMAVEVMAELGLSDIALVGVAKGVERKPGMEQLLRPDMEKPLQLPPDSPALHLIQQVRDEAHRFAISGHRARRGKARTASSLEDIEGVGEKRRRNLLTHFGGLKGVQQASVDELARVEGISPALAEKIYQQLH</sequence>
<evidence type="ECO:0000256" key="11">
    <source>
        <dbReference type="ARBA" id="ARBA00067419"/>
    </source>
</evidence>
<dbReference type="InterPro" id="IPR047296">
    <property type="entry name" value="GIY-YIG_UvrC_Cho"/>
</dbReference>
<dbReference type="Pfam" id="PF02151">
    <property type="entry name" value="UVR"/>
    <property type="match status" value="1"/>
</dbReference>
<dbReference type="Gene3D" id="3.30.420.340">
    <property type="entry name" value="UvrC, RNAse H endonuclease domain"/>
    <property type="match status" value="1"/>
</dbReference>
<dbReference type="FunFam" id="1.10.150.20:FF:000005">
    <property type="entry name" value="UvrABC system protein C"/>
    <property type="match status" value="1"/>
</dbReference>
<dbReference type="Gene3D" id="4.10.860.10">
    <property type="entry name" value="UVR domain"/>
    <property type="match status" value="1"/>
</dbReference>
<evidence type="ECO:0000256" key="6">
    <source>
        <dbReference type="ARBA" id="ARBA00023204"/>
    </source>
</evidence>
<dbReference type="PROSITE" id="PS50151">
    <property type="entry name" value="UVR"/>
    <property type="match status" value="1"/>
</dbReference>
<evidence type="ECO:0000256" key="12">
    <source>
        <dbReference type="ARBA" id="ARBA00077138"/>
    </source>
</evidence>
<dbReference type="GO" id="GO:0009432">
    <property type="term" value="P:SOS response"/>
    <property type="evidence" value="ECO:0007669"/>
    <property type="project" value="UniProtKB-KW"/>
</dbReference>
<dbReference type="FunFam" id="3.30.420.340:FF:000001">
    <property type="entry name" value="UvrABC system protein C"/>
    <property type="match status" value="1"/>
</dbReference>
<gene>
    <name evidence="17" type="primary">uvrC_2</name>
    <name evidence="17" type="ORF">GALL_72650</name>
</gene>
<dbReference type="CDD" id="cd10434">
    <property type="entry name" value="GIY-YIG_UvrC_Cho"/>
    <property type="match status" value="1"/>
</dbReference>
<feature type="region of interest" description="Disordered" evidence="13">
    <location>
        <begin position="1"/>
        <end position="26"/>
    </location>
</feature>
<dbReference type="SMART" id="SM00278">
    <property type="entry name" value="HhH1"/>
    <property type="match status" value="2"/>
</dbReference>
<keyword evidence="5" id="KW-0267">Excision nuclease</keyword>
<evidence type="ECO:0000256" key="9">
    <source>
        <dbReference type="ARBA" id="ARBA00061531"/>
    </source>
</evidence>
<evidence type="ECO:0000256" key="5">
    <source>
        <dbReference type="ARBA" id="ARBA00022881"/>
    </source>
</evidence>
<dbReference type="PROSITE" id="PS50165">
    <property type="entry name" value="UVRC"/>
    <property type="match status" value="1"/>
</dbReference>
<dbReference type="NCBIfam" id="TIGR00194">
    <property type="entry name" value="uvrC"/>
    <property type="match status" value="1"/>
</dbReference>
<dbReference type="InterPro" id="IPR036876">
    <property type="entry name" value="UVR_dom_sf"/>
</dbReference>
<dbReference type="Pfam" id="PF22920">
    <property type="entry name" value="UvrC_RNaseH"/>
    <property type="match status" value="1"/>
</dbReference>
<comment type="caution">
    <text evidence="17">The sequence shown here is derived from an EMBL/GenBank/DDBJ whole genome shotgun (WGS) entry which is preliminary data.</text>
</comment>
<comment type="function">
    <text evidence="8">The UvrABC repair system catalyzes the recognition and processing of DNA lesions. UvrC both incises the 5' and 3' sides of the lesion. The N-terminal half is responsible for the 3' incision and the C-terminal half is responsible for the 5' incision.</text>
</comment>
<comment type="subcellular location">
    <subcellularLocation>
        <location evidence="1">Cytoplasm</location>
    </subcellularLocation>
</comment>
<dbReference type="InterPro" id="IPR050066">
    <property type="entry name" value="UvrABC_protein_C"/>
</dbReference>
<evidence type="ECO:0000256" key="1">
    <source>
        <dbReference type="ARBA" id="ARBA00004496"/>
    </source>
</evidence>
<dbReference type="InterPro" id="IPR038476">
    <property type="entry name" value="UvrC_RNase_H_dom_sf"/>
</dbReference>
<dbReference type="SUPFAM" id="SSF47781">
    <property type="entry name" value="RuvA domain 2-like"/>
    <property type="match status" value="1"/>
</dbReference>
<feature type="domain" description="GIY-YIG" evidence="15">
    <location>
        <begin position="40"/>
        <end position="118"/>
    </location>
</feature>
<reference evidence="17" key="1">
    <citation type="submission" date="2016-10" db="EMBL/GenBank/DDBJ databases">
        <title>Sequence of Gallionella enrichment culture.</title>
        <authorList>
            <person name="Poehlein A."/>
            <person name="Muehling M."/>
            <person name="Daniel R."/>
        </authorList>
    </citation>
    <scope>NUCLEOTIDE SEQUENCE</scope>
</reference>
<accession>A0A1J5T4A5</accession>
<dbReference type="InterPro" id="IPR035901">
    <property type="entry name" value="GIY-YIG_endonuc_sf"/>
</dbReference>
<protein>
    <recommendedName>
        <fullName evidence="11">UvrABC system protein C</fullName>
    </recommendedName>
    <alternativeName>
        <fullName evidence="12">Excinuclease ABC subunit C</fullName>
    </alternativeName>
</protein>
<feature type="domain" description="UvrC family homology region profile" evidence="16">
    <location>
        <begin position="278"/>
        <end position="499"/>
    </location>
</feature>
<dbReference type="SUPFAM" id="SSF46600">
    <property type="entry name" value="C-terminal UvrC-binding domain of UvrB"/>
    <property type="match status" value="1"/>
</dbReference>
<organism evidence="17">
    <name type="scientific">mine drainage metagenome</name>
    <dbReference type="NCBI Taxonomy" id="410659"/>
    <lineage>
        <taxon>unclassified sequences</taxon>
        <taxon>metagenomes</taxon>
        <taxon>ecological metagenomes</taxon>
    </lineage>
</organism>
<dbReference type="SUPFAM" id="SSF82771">
    <property type="entry name" value="GIY-YIG endonuclease"/>
    <property type="match status" value="1"/>
</dbReference>
<dbReference type="PANTHER" id="PTHR30562">
    <property type="entry name" value="UVRC/OXIDOREDUCTASE"/>
    <property type="match status" value="1"/>
</dbReference>
<dbReference type="GO" id="GO:0003677">
    <property type="term" value="F:DNA binding"/>
    <property type="evidence" value="ECO:0007669"/>
    <property type="project" value="InterPro"/>
</dbReference>
<keyword evidence="2" id="KW-0963">Cytoplasm</keyword>
<evidence type="ECO:0000256" key="8">
    <source>
        <dbReference type="ARBA" id="ARBA00059452"/>
    </source>
</evidence>